<evidence type="ECO:0008006" key="4">
    <source>
        <dbReference type="Google" id="ProtNLM"/>
    </source>
</evidence>
<feature type="transmembrane region" description="Helical" evidence="1">
    <location>
        <begin position="68"/>
        <end position="92"/>
    </location>
</feature>
<accession>A0A5C6D5E0</accession>
<dbReference type="Proteomes" id="UP000318437">
    <property type="component" value="Unassembled WGS sequence"/>
</dbReference>
<name>A0A5C6D5E0_9BACT</name>
<protein>
    <recommendedName>
        <fullName evidence="4">DUF1772 domain-containing protein</fullName>
    </recommendedName>
</protein>
<feature type="transmembrane region" description="Helical" evidence="1">
    <location>
        <begin position="98"/>
        <end position="116"/>
    </location>
</feature>
<organism evidence="2 3">
    <name type="scientific">Bythopirellula polymerisocia</name>
    <dbReference type="NCBI Taxonomy" id="2528003"/>
    <lineage>
        <taxon>Bacteria</taxon>
        <taxon>Pseudomonadati</taxon>
        <taxon>Planctomycetota</taxon>
        <taxon>Planctomycetia</taxon>
        <taxon>Pirellulales</taxon>
        <taxon>Lacipirellulaceae</taxon>
        <taxon>Bythopirellula</taxon>
    </lineage>
</organism>
<keyword evidence="1" id="KW-0472">Membrane</keyword>
<feature type="transmembrane region" description="Helical" evidence="1">
    <location>
        <begin position="23"/>
        <end position="47"/>
    </location>
</feature>
<evidence type="ECO:0000313" key="2">
    <source>
        <dbReference type="EMBL" id="TWU30436.1"/>
    </source>
</evidence>
<gene>
    <name evidence="2" type="ORF">Pla144_12220</name>
</gene>
<dbReference type="EMBL" id="SJPS01000001">
    <property type="protein sequence ID" value="TWU30436.1"/>
    <property type="molecule type" value="Genomic_DNA"/>
</dbReference>
<keyword evidence="1" id="KW-0812">Transmembrane</keyword>
<proteinExistence type="predicted"/>
<sequence>MLCKAFNSNLSVIEGSLLVSEQILIYLHFVSTLIMIGIIWFVQVVHYPLMAYVGIGLFSTYSRLHQKLTTLVVAIPMLAELFTAVLLLVSFPTVRSSAVFWSATILLGIIWVSTIFRQMPIHHSLLAGYDEQQIQRLVRTNWLRTFAWSIRGILVGELCWSMTVQVM</sequence>
<keyword evidence="3" id="KW-1185">Reference proteome</keyword>
<comment type="caution">
    <text evidence="2">The sequence shown here is derived from an EMBL/GenBank/DDBJ whole genome shotgun (WGS) entry which is preliminary data.</text>
</comment>
<evidence type="ECO:0000256" key="1">
    <source>
        <dbReference type="SAM" id="Phobius"/>
    </source>
</evidence>
<keyword evidence="1" id="KW-1133">Transmembrane helix</keyword>
<dbReference type="AlphaFoldDB" id="A0A5C6D5E0"/>
<evidence type="ECO:0000313" key="3">
    <source>
        <dbReference type="Proteomes" id="UP000318437"/>
    </source>
</evidence>
<reference evidence="2 3" key="1">
    <citation type="submission" date="2019-02" db="EMBL/GenBank/DDBJ databases">
        <title>Deep-cultivation of Planctomycetes and their phenomic and genomic characterization uncovers novel biology.</title>
        <authorList>
            <person name="Wiegand S."/>
            <person name="Jogler M."/>
            <person name="Boedeker C."/>
            <person name="Pinto D."/>
            <person name="Vollmers J."/>
            <person name="Rivas-Marin E."/>
            <person name="Kohn T."/>
            <person name="Peeters S.H."/>
            <person name="Heuer A."/>
            <person name="Rast P."/>
            <person name="Oberbeckmann S."/>
            <person name="Bunk B."/>
            <person name="Jeske O."/>
            <person name="Meyerdierks A."/>
            <person name="Storesund J.E."/>
            <person name="Kallscheuer N."/>
            <person name="Luecker S."/>
            <person name="Lage O.M."/>
            <person name="Pohl T."/>
            <person name="Merkel B.J."/>
            <person name="Hornburger P."/>
            <person name="Mueller R.-W."/>
            <person name="Bruemmer F."/>
            <person name="Labrenz M."/>
            <person name="Spormann A.M."/>
            <person name="Op Den Camp H."/>
            <person name="Overmann J."/>
            <person name="Amann R."/>
            <person name="Jetten M.S.M."/>
            <person name="Mascher T."/>
            <person name="Medema M.H."/>
            <person name="Devos D.P."/>
            <person name="Kaster A.-K."/>
            <person name="Ovreas L."/>
            <person name="Rohde M."/>
            <person name="Galperin M.Y."/>
            <person name="Jogler C."/>
        </authorList>
    </citation>
    <scope>NUCLEOTIDE SEQUENCE [LARGE SCALE GENOMIC DNA]</scope>
    <source>
        <strain evidence="2 3">Pla144</strain>
    </source>
</reference>